<evidence type="ECO:0000256" key="1">
    <source>
        <dbReference type="ARBA" id="ARBA00008226"/>
    </source>
</evidence>
<feature type="domain" description="Alanyl-transfer RNA synthetases family profile" evidence="14">
    <location>
        <begin position="28"/>
        <end position="381"/>
    </location>
</feature>
<dbReference type="FunFam" id="3.30.930.10:FF:000011">
    <property type="entry name" value="Alanine--tRNA ligase, cytoplasmic"/>
    <property type="match status" value="1"/>
</dbReference>
<dbReference type="Proteomes" id="UP000479000">
    <property type="component" value="Unassembled WGS sequence"/>
</dbReference>
<dbReference type="GO" id="GO:0005524">
    <property type="term" value="F:ATP binding"/>
    <property type="evidence" value="ECO:0007669"/>
    <property type="project" value="UniProtKB-KW"/>
</dbReference>
<evidence type="ECO:0000256" key="2">
    <source>
        <dbReference type="ARBA" id="ARBA00013168"/>
    </source>
</evidence>
<keyword evidence="9" id="KW-0694">RNA-binding</keyword>
<dbReference type="PANTHER" id="PTHR11777:SF39">
    <property type="entry name" value="ALANINE--TRNA LIGASE, MITOCHONDRIAL"/>
    <property type="match status" value="1"/>
</dbReference>
<sequence length="706" mass="79042">MFPLRRRGLLLPFSLRSIVGQRFKSRILSANEIRRHFIDYFKSTDHNYIRSSPVRPFSDPTLEFVNAGMNQFKNVFLGLRKPPVLRATNSQKCIRIGGKHNDLDVVGHDTYHHTFFEMLGNWSFGNYFKKEACEMAWKLITLPPYSLPAENLYVTYFGGDAKLGLEPDLETRDIWRSIGVSPERILPFGLKENFWEMGLTGPCGPCTEIHYDHAGTALRPHLVNKDQSDLTELWNIVFIQYNREEDGNLTSLQQHFVDTGMGFERLVAILHGKSSNYDSDLFSPLFGEIEKICKIQAYRGKFGAEDELGLDTNYRILADHARMATVAIADNIFPYQSNGLRRVVRKTFRVADSLLPGKSLKLVTALSKAVRSSLESAYPEIGNNGASVDVRSVEKRIGEMKSANKKALNDSAALLTAQYSIRDSVRLPPTDDSPKYDYVRSENGEYSVPTVTSDVIAFIANGRHLESNERLNNGQEIGLILDRTNCWSSSKGDTDIGRIELSEKGQSHGTLTFDCATRIGDHIVHRGVFSCSGEISYGPNLLKTGDIGEFCIADLSFNRKRREVTMRCVTGPLVDAAYNKAEELLEYLRTLGESSSVEELDGAVARAKTQVTDNQVPISYRVELNHLVHNIERIGKSKNLGAKVKSMNDVVADAKNSGLPFLVHYAGENAKLEKLTRTCQDVPVMLFAYNNGHLTARCCTPQVSKS</sequence>
<dbReference type="InterPro" id="IPR018165">
    <property type="entry name" value="Ala-tRNA-synth_IIc_core"/>
</dbReference>
<dbReference type="GO" id="GO:0002161">
    <property type="term" value="F:aminoacyl-tRNA deacylase activity"/>
    <property type="evidence" value="ECO:0007669"/>
    <property type="project" value="TreeGrafter"/>
</dbReference>
<comment type="catalytic activity">
    <reaction evidence="13">
        <text>tRNA(Ala) + L-alanine + ATP = L-alanyl-tRNA(Ala) + AMP + diphosphate</text>
        <dbReference type="Rhea" id="RHEA:12540"/>
        <dbReference type="Rhea" id="RHEA-COMP:9657"/>
        <dbReference type="Rhea" id="RHEA-COMP:9923"/>
        <dbReference type="ChEBI" id="CHEBI:30616"/>
        <dbReference type="ChEBI" id="CHEBI:33019"/>
        <dbReference type="ChEBI" id="CHEBI:57972"/>
        <dbReference type="ChEBI" id="CHEBI:78442"/>
        <dbReference type="ChEBI" id="CHEBI:78497"/>
        <dbReference type="ChEBI" id="CHEBI:456215"/>
        <dbReference type="EC" id="6.1.1.7"/>
    </reaction>
</comment>
<evidence type="ECO:0000256" key="5">
    <source>
        <dbReference type="ARBA" id="ARBA00022723"/>
    </source>
</evidence>
<evidence type="ECO:0000313" key="16">
    <source>
        <dbReference type="Proteomes" id="UP000479000"/>
    </source>
</evidence>
<dbReference type="GO" id="GO:0000049">
    <property type="term" value="F:tRNA binding"/>
    <property type="evidence" value="ECO:0007669"/>
    <property type="project" value="UniProtKB-KW"/>
</dbReference>
<keyword evidence="6" id="KW-0547">Nucleotide-binding</keyword>
<dbReference type="PANTHER" id="PTHR11777">
    <property type="entry name" value="ALANYL-TRNA SYNTHETASE"/>
    <property type="match status" value="1"/>
</dbReference>
<evidence type="ECO:0000256" key="4">
    <source>
        <dbReference type="ARBA" id="ARBA00022598"/>
    </source>
</evidence>
<evidence type="ECO:0000256" key="7">
    <source>
        <dbReference type="ARBA" id="ARBA00022833"/>
    </source>
</evidence>
<name>A0A6H5HE66_9HEMI</name>
<dbReference type="InterPro" id="IPR018162">
    <property type="entry name" value="Ala-tRNA-ligase_IIc_anticod-bd"/>
</dbReference>
<dbReference type="GO" id="GO:0046872">
    <property type="term" value="F:metal ion binding"/>
    <property type="evidence" value="ECO:0007669"/>
    <property type="project" value="UniProtKB-KW"/>
</dbReference>
<accession>A0A6H5HE66</accession>
<evidence type="ECO:0000256" key="12">
    <source>
        <dbReference type="ARBA" id="ARBA00032577"/>
    </source>
</evidence>
<evidence type="ECO:0000256" key="9">
    <source>
        <dbReference type="ARBA" id="ARBA00022884"/>
    </source>
</evidence>
<evidence type="ECO:0000313" key="15">
    <source>
        <dbReference type="EMBL" id="CAB0014840.1"/>
    </source>
</evidence>
<keyword evidence="11" id="KW-0030">Aminoacyl-tRNA synthetase</keyword>
<dbReference type="GO" id="GO:0005739">
    <property type="term" value="C:mitochondrion"/>
    <property type="evidence" value="ECO:0007669"/>
    <property type="project" value="TreeGrafter"/>
</dbReference>
<evidence type="ECO:0000256" key="3">
    <source>
        <dbReference type="ARBA" id="ARBA00022555"/>
    </source>
</evidence>
<keyword evidence="16" id="KW-1185">Reference proteome</keyword>
<evidence type="ECO:0000256" key="6">
    <source>
        <dbReference type="ARBA" id="ARBA00022741"/>
    </source>
</evidence>
<dbReference type="Gene3D" id="3.30.930.10">
    <property type="entry name" value="Bira Bifunctional Protein, Domain 2"/>
    <property type="match status" value="1"/>
</dbReference>
<dbReference type="InterPro" id="IPR050058">
    <property type="entry name" value="Ala-tRNA_ligase"/>
</dbReference>
<dbReference type="CDD" id="cd00673">
    <property type="entry name" value="AlaRS_core"/>
    <property type="match status" value="1"/>
</dbReference>
<comment type="similarity">
    <text evidence="1">Belongs to the class-II aminoacyl-tRNA synthetase family.</text>
</comment>
<dbReference type="Pfam" id="PF01411">
    <property type="entry name" value="tRNA-synt_2c"/>
    <property type="match status" value="1"/>
</dbReference>
<dbReference type="InterPro" id="IPR002318">
    <property type="entry name" value="Ala-tRNA-lgiase_IIc"/>
</dbReference>
<protein>
    <recommendedName>
        <fullName evidence="2">alanine--tRNA ligase</fullName>
        <ecNumber evidence="2">6.1.1.7</ecNumber>
    </recommendedName>
    <alternativeName>
        <fullName evidence="12">Alanyl-tRNA synthetase</fullName>
    </alternativeName>
</protein>
<proteinExistence type="inferred from homology"/>
<dbReference type="PROSITE" id="PS50860">
    <property type="entry name" value="AA_TRNA_LIGASE_II_ALA"/>
    <property type="match status" value="1"/>
</dbReference>
<organism evidence="15 16">
    <name type="scientific">Nesidiocoris tenuis</name>
    <dbReference type="NCBI Taxonomy" id="355587"/>
    <lineage>
        <taxon>Eukaryota</taxon>
        <taxon>Metazoa</taxon>
        <taxon>Ecdysozoa</taxon>
        <taxon>Arthropoda</taxon>
        <taxon>Hexapoda</taxon>
        <taxon>Insecta</taxon>
        <taxon>Pterygota</taxon>
        <taxon>Neoptera</taxon>
        <taxon>Paraneoptera</taxon>
        <taxon>Hemiptera</taxon>
        <taxon>Heteroptera</taxon>
        <taxon>Panheteroptera</taxon>
        <taxon>Cimicomorpha</taxon>
        <taxon>Miridae</taxon>
        <taxon>Dicyphina</taxon>
        <taxon>Nesidiocoris</taxon>
    </lineage>
</organism>
<keyword evidence="7" id="KW-0862">Zinc</keyword>
<dbReference type="SUPFAM" id="SSF55681">
    <property type="entry name" value="Class II aaRS and biotin synthetases"/>
    <property type="match status" value="1"/>
</dbReference>
<dbReference type="InterPro" id="IPR045864">
    <property type="entry name" value="aa-tRNA-synth_II/BPL/LPL"/>
</dbReference>
<dbReference type="AlphaFoldDB" id="A0A6H5HE66"/>
<gene>
    <name evidence="15" type="ORF">NTEN_LOCUS19247</name>
</gene>
<dbReference type="PRINTS" id="PR00980">
    <property type="entry name" value="TRNASYNTHALA"/>
</dbReference>
<keyword evidence="5" id="KW-0479">Metal-binding</keyword>
<dbReference type="GO" id="GO:0004813">
    <property type="term" value="F:alanine-tRNA ligase activity"/>
    <property type="evidence" value="ECO:0007669"/>
    <property type="project" value="UniProtKB-EC"/>
</dbReference>
<evidence type="ECO:0000256" key="8">
    <source>
        <dbReference type="ARBA" id="ARBA00022840"/>
    </source>
</evidence>
<dbReference type="EMBL" id="CADCXU010028223">
    <property type="protein sequence ID" value="CAB0014840.1"/>
    <property type="molecule type" value="Genomic_DNA"/>
</dbReference>
<evidence type="ECO:0000256" key="10">
    <source>
        <dbReference type="ARBA" id="ARBA00022917"/>
    </source>
</evidence>
<dbReference type="EC" id="6.1.1.7" evidence="2"/>
<dbReference type="GO" id="GO:0006419">
    <property type="term" value="P:alanyl-tRNA aminoacylation"/>
    <property type="evidence" value="ECO:0007669"/>
    <property type="project" value="InterPro"/>
</dbReference>
<reference evidence="15 16" key="1">
    <citation type="submission" date="2020-02" db="EMBL/GenBank/DDBJ databases">
        <authorList>
            <person name="Ferguson B K."/>
        </authorList>
    </citation>
    <scope>NUCLEOTIDE SEQUENCE [LARGE SCALE GENOMIC DNA]</scope>
</reference>
<dbReference type="InterPro" id="IPR018164">
    <property type="entry name" value="Ala-tRNA-synth_IIc_N"/>
</dbReference>
<evidence type="ECO:0000256" key="13">
    <source>
        <dbReference type="ARBA" id="ARBA00048300"/>
    </source>
</evidence>
<dbReference type="OrthoDB" id="2423964at2759"/>
<evidence type="ECO:0000256" key="11">
    <source>
        <dbReference type="ARBA" id="ARBA00023146"/>
    </source>
</evidence>
<keyword evidence="10" id="KW-0648">Protein biosynthesis</keyword>
<evidence type="ECO:0000259" key="14">
    <source>
        <dbReference type="PROSITE" id="PS50860"/>
    </source>
</evidence>
<keyword evidence="3" id="KW-0820">tRNA-binding</keyword>
<dbReference type="SUPFAM" id="SSF101353">
    <property type="entry name" value="Putative anticodon-binding domain of alanyl-tRNA synthetase (AlaRS)"/>
    <property type="match status" value="1"/>
</dbReference>
<keyword evidence="8" id="KW-0067">ATP-binding</keyword>
<keyword evidence="4" id="KW-0436">Ligase</keyword>